<dbReference type="OrthoDB" id="5966508at2759"/>
<comment type="subcellular location">
    <subcellularLocation>
        <location evidence="1">Mitochondrion inner membrane</location>
    </subcellularLocation>
</comment>
<dbReference type="InterPro" id="IPR036539">
    <property type="entry name" value="Cyt_c_oxidase_su7a_sf"/>
</dbReference>
<sequence>MQRNWLSLRPLLRGIGGELGAFYTVPNLSRPSAALMHAAAKRQPGKITPKMEKLRKKFQENNDKPIFLKGGSMDNIIYRLTWVLCFIGLAGDLHLWFGYILA</sequence>
<evidence type="ECO:0000256" key="4">
    <source>
        <dbReference type="ARBA" id="ARBA00022946"/>
    </source>
</evidence>
<dbReference type="Gene3D" id="4.10.91.10">
    <property type="entry name" value="Cytochrome c oxidase, subunit VIIa"/>
    <property type="match status" value="1"/>
</dbReference>
<evidence type="ECO:0000313" key="8">
    <source>
        <dbReference type="Proteomes" id="UP001652661"/>
    </source>
</evidence>
<dbReference type="GO" id="GO:0097250">
    <property type="term" value="P:mitochondrial respirasome assembly"/>
    <property type="evidence" value="ECO:0007669"/>
    <property type="project" value="TreeGrafter"/>
</dbReference>
<keyword evidence="8" id="KW-1185">Reference proteome</keyword>
<dbReference type="PANTHER" id="PTHR10510">
    <property type="entry name" value="CYTOCHROME C OXIDASE POLYPEPTIDE 7A"/>
    <property type="match status" value="1"/>
</dbReference>
<dbReference type="GO" id="GO:0045277">
    <property type="term" value="C:respiratory chain complex IV"/>
    <property type="evidence" value="ECO:0007669"/>
    <property type="project" value="InterPro"/>
</dbReference>
<dbReference type="SUPFAM" id="SSF81419">
    <property type="entry name" value="Mitochondrial cytochrome c oxidase subunit VIIa"/>
    <property type="match status" value="1"/>
</dbReference>
<evidence type="ECO:0000256" key="3">
    <source>
        <dbReference type="ARBA" id="ARBA00022792"/>
    </source>
</evidence>
<comment type="similarity">
    <text evidence="2">Belongs to the cytochrome c oxidase VIIa family.</text>
</comment>
<dbReference type="AlphaFoldDB" id="A0A6P4J671"/>
<protein>
    <submittedName>
        <fullName evidence="9">Cytochrome c oxidase subunit 7A1, mitochondrial</fullName>
    </submittedName>
</protein>
<keyword evidence="4" id="KW-0809">Transit peptide</keyword>
<dbReference type="PANTHER" id="PTHR10510:SF13">
    <property type="entry name" value="CYTOCHROME C OXIDASE SUBUNIT 7A-LIKE-RELATED"/>
    <property type="match status" value="1"/>
</dbReference>
<reference evidence="9" key="1">
    <citation type="submission" date="2025-08" db="UniProtKB">
        <authorList>
            <consortium name="RefSeq"/>
        </authorList>
    </citation>
    <scope>IDENTIFICATION</scope>
    <source>
        <strain evidence="9">14028-0561.14</strain>
        <tissue evidence="9">Whole fly</tissue>
    </source>
</reference>
<evidence type="ECO:0000313" key="9">
    <source>
        <dbReference type="RefSeq" id="XP_017036952.1"/>
    </source>
</evidence>
<dbReference type="GO" id="GO:0006123">
    <property type="term" value="P:mitochondrial electron transport, cytochrome c to oxygen"/>
    <property type="evidence" value="ECO:0007669"/>
    <property type="project" value="InterPro"/>
</dbReference>
<name>A0A6P4J671_DROKI</name>
<dbReference type="OMA" id="MQRNCFS"/>
<evidence type="ECO:0000256" key="7">
    <source>
        <dbReference type="SAM" id="Phobius"/>
    </source>
</evidence>
<keyword evidence="7" id="KW-0812">Transmembrane</keyword>
<dbReference type="GO" id="GO:0002082">
    <property type="term" value="P:regulation of oxidative phosphorylation"/>
    <property type="evidence" value="ECO:0007669"/>
    <property type="project" value="TreeGrafter"/>
</dbReference>
<gene>
    <name evidence="9" type="primary">COX7AL</name>
</gene>
<feature type="transmembrane region" description="Helical" evidence="7">
    <location>
        <begin position="76"/>
        <end position="97"/>
    </location>
</feature>
<keyword evidence="5" id="KW-0496">Mitochondrion</keyword>
<proteinExistence type="inferred from homology"/>
<evidence type="ECO:0000256" key="6">
    <source>
        <dbReference type="ARBA" id="ARBA00023136"/>
    </source>
</evidence>
<dbReference type="InterPro" id="IPR003177">
    <property type="entry name" value="Cytc_oxidase_su7a_met"/>
</dbReference>
<keyword evidence="3" id="KW-0999">Mitochondrion inner membrane</keyword>
<evidence type="ECO:0000256" key="5">
    <source>
        <dbReference type="ARBA" id="ARBA00023128"/>
    </source>
</evidence>
<accession>A0A6P4J671</accession>
<evidence type="ECO:0000256" key="1">
    <source>
        <dbReference type="ARBA" id="ARBA00004273"/>
    </source>
</evidence>
<dbReference type="Proteomes" id="UP001652661">
    <property type="component" value="Chromosome 3R"/>
</dbReference>
<keyword evidence="6 7" id="KW-0472">Membrane</keyword>
<organism evidence="8 9">
    <name type="scientific">Drosophila kikkawai</name>
    <name type="common">Fruit fly</name>
    <dbReference type="NCBI Taxonomy" id="30033"/>
    <lineage>
        <taxon>Eukaryota</taxon>
        <taxon>Metazoa</taxon>
        <taxon>Ecdysozoa</taxon>
        <taxon>Arthropoda</taxon>
        <taxon>Hexapoda</taxon>
        <taxon>Insecta</taxon>
        <taxon>Pterygota</taxon>
        <taxon>Neoptera</taxon>
        <taxon>Endopterygota</taxon>
        <taxon>Diptera</taxon>
        <taxon>Brachycera</taxon>
        <taxon>Muscomorpha</taxon>
        <taxon>Ephydroidea</taxon>
        <taxon>Drosophilidae</taxon>
        <taxon>Drosophila</taxon>
        <taxon>Sophophora</taxon>
    </lineage>
</organism>
<dbReference type="CDD" id="cd00928">
    <property type="entry name" value="Cyt_c_Oxidase_VIIa"/>
    <property type="match status" value="1"/>
</dbReference>
<keyword evidence="7" id="KW-1133">Transmembrane helix</keyword>
<dbReference type="FunFam" id="4.10.91.10:FF:000001">
    <property type="entry name" value="Cytochrome c oxidase subunit 7A1, mitochondrial"/>
    <property type="match status" value="1"/>
</dbReference>
<evidence type="ECO:0000256" key="2">
    <source>
        <dbReference type="ARBA" id="ARBA00009331"/>
    </source>
</evidence>
<dbReference type="GO" id="GO:0005743">
    <property type="term" value="C:mitochondrial inner membrane"/>
    <property type="evidence" value="ECO:0007669"/>
    <property type="project" value="UniProtKB-SubCell"/>
</dbReference>
<dbReference type="RefSeq" id="XP_017036952.1">
    <property type="nucleotide sequence ID" value="XM_017181463.3"/>
</dbReference>